<dbReference type="PATRIC" id="fig|45073.5.peg.1379"/>
<reference evidence="2 3" key="1">
    <citation type="submission" date="2015-11" db="EMBL/GenBank/DDBJ databases">
        <title>Genomic analysis of 38 Legionella species identifies large and diverse effector repertoires.</title>
        <authorList>
            <person name="Burstein D."/>
            <person name="Amaro F."/>
            <person name="Zusman T."/>
            <person name="Lifshitz Z."/>
            <person name="Cohen O."/>
            <person name="Gilbert J.A."/>
            <person name="Pupko T."/>
            <person name="Shuman H.A."/>
            <person name="Segal G."/>
        </authorList>
    </citation>
    <scope>NUCLEOTIDE SEQUENCE [LARGE SCALE GENOMIC DNA]</scope>
    <source>
        <strain evidence="2 3">CDC#1442-AUS-E</strain>
    </source>
</reference>
<dbReference type="OrthoDB" id="9766390at2"/>
<protein>
    <submittedName>
        <fullName evidence="2">Putative asmA protein</fullName>
    </submittedName>
</protein>
<dbReference type="GO" id="GO:0090313">
    <property type="term" value="P:regulation of protein targeting to membrane"/>
    <property type="evidence" value="ECO:0007669"/>
    <property type="project" value="TreeGrafter"/>
</dbReference>
<dbReference type="Pfam" id="PF05170">
    <property type="entry name" value="AsmA"/>
    <property type="match status" value="2"/>
</dbReference>
<comment type="caution">
    <text evidence="2">The sequence shown here is derived from an EMBL/GenBank/DDBJ whole genome shotgun (WGS) entry which is preliminary data.</text>
</comment>
<dbReference type="GO" id="GO:0005886">
    <property type="term" value="C:plasma membrane"/>
    <property type="evidence" value="ECO:0007669"/>
    <property type="project" value="TreeGrafter"/>
</dbReference>
<feature type="domain" description="AsmA" evidence="1">
    <location>
        <begin position="239"/>
        <end position="383"/>
    </location>
</feature>
<dbReference type="PANTHER" id="PTHR30441">
    <property type="entry name" value="DUF748 DOMAIN-CONTAINING PROTEIN"/>
    <property type="match status" value="1"/>
</dbReference>
<dbReference type="PANTHER" id="PTHR30441:SF8">
    <property type="entry name" value="DUF748 DOMAIN-CONTAINING PROTEIN"/>
    <property type="match status" value="1"/>
</dbReference>
<dbReference type="Proteomes" id="UP000054618">
    <property type="component" value="Unassembled WGS sequence"/>
</dbReference>
<name>A0A0W0XZV8_9GAMM</name>
<evidence type="ECO:0000313" key="3">
    <source>
        <dbReference type="Proteomes" id="UP000054618"/>
    </source>
</evidence>
<gene>
    <name evidence="2" type="ORF">Lqui_1308</name>
</gene>
<dbReference type="EMBL" id="LNYS01000008">
    <property type="protein sequence ID" value="KTD49983.1"/>
    <property type="molecule type" value="Genomic_DNA"/>
</dbReference>
<proteinExistence type="predicted"/>
<dbReference type="RefSeq" id="WP_058507429.1">
    <property type="nucleotide sequence ID" value="NZ_CAAAIK010000005.1"/>
</dbReference>
<sequence length="511" mass="57039">MNFFKKLAIGLLSTVIVILLSLWLLTKAISAESIREYVSSQLSLLSHKPTAIKGNISWQLFPQPGIKISKVEIGNDSQTDFHAMLDNLILNLRITPLLRGTLVFSEFRVDGFTADVNADHLPVPAEHSKTNNSRDTFLTKHFAINHFMLSKGLVKFHSSDNELIFSNIQMGTENLNLNDSSFPMQFKAVLNLSNKGNLKGRAQVQFKGSTRFSSTFLSNPLANWQSLSLNGQLLLQDVLLNKLSINRIQGSASLKRKTLKITPLTLSLYKGESVGDLNFNFENHQLKFNQTAAGLDSQKLFNDLLGEKIVRGKLDFSLHAEAITNEPSTLNLYVADGTIMIKDGRIDTVNLHQVIEQVSQKIDQLSSMKTDSLKNMLDFEQFTGLINNTGFTPFKLLSMNYKLAANRLRTDSIILQTDKLHLKGNGNLSLTDYSLSAELLTSVLNATGKLEEIQQMLGGNFPLQVKGTLVKPLISPDIKKINAQLGKFWLINTVAQPVKKLKNQFESMFTR</sequence>
<feature type="domain" description="AsmA" evidence="1">
    <location>
        <begin position="6"/>
        <end position="181"/>
    </location>
</feature>
<dbReference type="AlphaFoldDB" id="A0A0W0XZV8"/>
<dbReference type="InterPro" id="IPR007844">
    <property type="entry name" value="AsmA"/>
</dbReference>
<dbReference type="STRING" id="45073.Lqui_1308"/>
<accession>A0A0W0XZV8</accession>
<evidence type="ECO:0000313" key="2">
    <source>
        <dbReference type="EMBL" id="KTD49983.1"/>
    </source>
</evidence>
<keyword evidence="3" id="KW-1185">Reference proteome</keyword>
<dbReference type="InterPro" id="IPR052894">
    <property type="entry name" value="AsmA-related"/>
</dbReference>
<evidence type="ECO:0000259" key="1">
    <source>
        <dbReference type="Pfam" id="PF05170"/>
    </source>
</evidence>
<organism evidence="2 3">
    <name type="scientific">Legionella quinlivanii</name>
    <dbReference type="NCBI Taxonomy" id="45073"/>
    <lineage>
        <taxon>Bacteria</taxon>
        <taxon>Pseudomonadati</taxon>
        <taxon>Pseudomonadota</taxon>
        <taxon>Gammaproteobacteria</taxon>
        <taxon>Legionellales</taxon>
        <taxon>Legionellaceae</taxon>
        <taxon>Legionella</taxon>
    </lineage>
</organism>